<dbReference type="PANTHER" id="PTHR12677">
    <property type="entry name" value="GOLGI APPARATUS MEMBRANE PROTEIN TVP38-RELATED"/>
    <property type="match status" value="1"/>
</dbReference>
<dbReference type="AlphaFoldDB" id="A0A1F7YPW0"/>
<evidence type="ECO:0000256" key="4">
    <source>
        <dbReference type="ARBA" id="ARBA00022989"/>
    </source>
</evidence>
<evidence type="ECO:0000256" key="5">
    <source>
        <dbReference type="ARBA" id="ARBA00023136"/>
    </source>
</evidence>
<comment type="caution">
    <text evidence="8">The sequence shown here is derived from an EMBL/GenBank/DDBJ whole genome shotgun (WGS) entry which is preliminary data.</text>
</comment>
<proteinExistence type="inferred from homology"/>
<feature type="transmembrane region" description="Helical" evidence="6">
    <location>
        <begin position="77"/>
        <end position="98"/>
    </location>
</feature>
<name>A0A1F7YPW0_9BACT</name>
<dbReference type="Pfam" id="PF09335">
    <property type="entry name" value="VTT_dom"/>
    <property type="match status" value="1"/>
</dbReference>
<gene>
    <name evidence="8" type="ORF">A2801_02160</name>
</gene>
<feature type="transmembrane region" description="Helical" evidence="6">
    <location>
        <begin position="9"/>
        <end position="27"/>
    </location>
</feature>
<feature type="transmembrane region" description="Helical" evidence="6">
    <location>
        <begin position="188"/>
        <end position="209"/>
    </location>
</feature>
<evidence type="ECO:0000256" key="6">
    <source>
        <dbReference type="RuleBase" id="RU366058"/>
    </source>
</evidence>
<accession>A0A1F7YPW0</accession>
<evidence type="ECO:0000256" key="1">
    <source>
        <dbReference type="ARBA" id="ARBA00004651"/>
    </source>
</evidence>
<keyword evidence="2 6" id="KW-1003">Cell membrane</keyword>
<keyword evidence="5 6" id="KW-0472">Membrane</keyword>
<keyword evidence="4 6" id="KW-1133">Transmembrane helix</keyword>
<comment type="subcellular location">
    <subcellularLocation>
        <location evidence="1 6">Cell membrane</location>
        <topology evidence="1 6">Multi-pass membrane protein</topology>
    </subcellularLocation>
</comment>
<evidence type="ECO:0000256" key="2">
    <source>
        <dbReference type="ARBA" id="ARBA00022475"/>
    </source>
</evidence>
<reference evidence="8 9" key="1">
    <citation type="journal article" date="2016" name="Nat. Commun.">
        <title>Thousands of microbial genomes shed light on interconnected biogeochemical processes in an aquifer system.</title>
        <authorList>
            <person name="Anantharaman K."/>
            <person name="Brown C.T."/>
            <person name="Hug L.A."/>
            <person name="Sharon I."/>
            <person name="Castelle C.J."/>
            <person name="Probst A.J."/>
            <person name="Thomas B.C."/>
            <person name="Singh A."/>
            <person name="Wilkins M.J."/>
            <person name="Karaoz U."/>
            <person name="Brodie E.L."/>
            <person name="Williams K.H."/>
            <person name="Hubbard S.S."/>
            <person name="Banfield J.F."/>
        </authorList>
    </citation>
    <scope>NUCLEOTIDE SEQUENCE [LARGE SCALE GENOMIC DNA]</scope>
</reference>
<organism evidence="8 9">
    <name type="scientific">Candidatus Woesebacteria bacterium RIFCSPHIGHO2_01_FULL_41_10</name>
    <dbReference type="NCBI Taxonomy" id="1802500"/>
    <lineage>
        <taxon>Bacteria</taxon>
        <taxon>Candidatus Woeseibacteriota</taxon>
    </lineage>
</organism>
<dbReference type="InterPro" id="IPR032816">
    <property type="entry name" value="VTT_dom"/>
</dbReference>
<dbReference type="STRING" id="1802500.A2801_02160"/>
<evidence type="ECO:0000259" key="7">
    <source>
        <dbReference type="Pfam" id="PF09335"/>
    </source>
</evidence>
<feature type="transmembrane region" description="Helical" evidence="6">
    <location>
        <begin position="128"/>
        <end position="148"/>
    </location>
</feature>
<keyword evidence="3 6" id="KW-0812">Transmembrane</keyword>
<protein>
    <recommendedName>
        <fullName evidence="6">TVP38/TMEM64 family membrane protein</fullName>
    </recommendedName>
</protein>
<comment type="similarity">
    <text evidence="6">Belongs to the TVP38/TMEM64 family.</text>
</comment>
<dbReference type="GO" id="GO:0005886">
    <property type="term" value="C:plasma membrane"/>
    <property type="evidence" value="ECO:0007669"/>
    <property type="project" value="UniProtKB-SubCell"/>
</dbReference>
<evidence type="ECO:0000256" key="3">
    <source>
        <dbReference type="ARBA" id="ARBA00022692"/>
    </source>
</evidence>
<feature type="transmembrane region" description="Helical" evidence="6">
    <location>
        <begin position="160"/>
        <end position="182"/>
    </location>
</feature>
<feature type="domain" description="VTT" evidence="7">
    <location>
        <begin position="74"/>
        <end position="176"/>
    </location>
</feature>
<dbReference type="PANTHER" id="PTHR12677:SF59">
    <property type="entry name" value="GOLGI APPARATUS MEMBRANE PROTEIN TVP38-RELATED"/>
    <property type="match status" value="1"/>
</dbReference>
<evidence type="ECO:0000313" key="9">
    <source>
        <dbReference type="Proteomes" id="UP000177263"/>
    </source>
</evidence>
<dbReference type="EMBL" id="MGGM01000015">
    <property type="protein sequence ID" value="OGM29307.1"/>
    <property type="molecule type" value="Genomic_DNA"/>
</dbReference>
<feature type="transmembrane region" description="Helical" evidence="6">
    <location>
        <begin position="47"/>
        <end position="65"/>
    </location>
</feature>
<dbReference type="Proteomes" id="UP000177263">
    <property type="component" value="Unassembled WGS sequence"/>
</dbReference>
<evidence type="ECO:0000313" key="8">
    <source>
        <dbReference type="EMBL" id="OGM29307.1"/>
    </source>
</evidence>
<sequence>MKRILKPRYLIIIALLLGFIGVVQYIYLLYSDDLTAFIQSQGDRGMIIYAIYTTVSVMILSLPLIPLWPMVFNAYGLVNSILLTLLGVSVGAVINFHLARRFGRPFIVKFIGEEDVEKVEEVIHIDRFSTFLLLRLIANNYFDAVSYLSGLSNITFVKYFLGTVLASIVWISVSFLTISGILGTADNSYSLVILAVLYYVIAILGLGYLNKLRKRKKPAHEEEPE</sequence>
<dbReference type="InterPro" id="IPR015414">
    <property type="entry name" value="TMEM64"/>
</dbReference>